<dbReference type="PANTHER" id="PTHR43133">
    <property type="entry name" value="RNA POLYMERASE ECF-TYPE SIGMA FACTO"/>
    <property type="match status" value="1"/>
</dbReference>
<dbReference type="Gene3D" id="1.10.10.10">
    <property type="entry name" value="Winged helix-like DNA-binding domain superfamily/Winged helix DNA-binding domain"/>
    <property type="match status" value="1"/>
</dbReference>
<dbReference type="NCBIfam" id="TIGR02937">
    <property type="entry name" value="sigma70-ECF"/>
    <property type="match status" value="1"/>
</dbReference>
<feature type="domain" description="RNA polymerase sigma-70 region 2" evidence="5">
    <location>
        <begin position="18"/>
        <end position="83"/>
    </location>
</feature>
<keyword evidence="2" id="KW-0805">Transcription regulation</keyword>
<evidence type="ECO:0000313" key="7">
    <source>
        <dbReference type="Proteomes" id="UP001374893"/>
    </source>
</evidence>
<keyword evidence="7" id="KW-1185">Reference proteome</keyword>
<dbReference type="SUPFAM" id="SSF88659">
    <property type="entry name" value="Sigma3 and sigma4 domains of RNA polymerase sigma factors"/>
    <property type="match status" value="1"/>
</dbReference>
<dbReference type="Proteomes" id="UP001374893">
    <property type="component" value="Chromosome"/>
</dbReference>
<evidence type="ECO:0000256" key="1">
    <source>
        <dbReference type="ARBA" id="ARBA00010641"/>
    </source>
</evidence>
<comment type="similarity">
    <text evidence="1">Belongs to the sigma-70 factor family. ECF subfamily.</text>
</comment>
<dbReference type="InterPro" id="IPR013324">
    <property type="entry name" value="RNA_pol_sigma_r3/r4-like"/>
</dbReference>
<reference evidence="6 7" key="1">
    <citation type="submission" date="2021-06" db="EMBL/GenBank/DDBJ databases">
        <title>Complete genome of Haloferula helveola possessing various polysaccharide degrading enzymes.</title>
        <authorList>
            <person name="Takami H."/>
            <person name="Huang C."/>
            <person name="Hamasaki K."/>
        </authorList>
    </citation>
    <scope>NUCLEOTIDE SEQUENCE [LARGE SCALE GENOMIC DNA]</scope>
    <source>
        <strain evidence="6 7">CN-1</strain>
    </source>
</reference>
<dbReference type="InterPro" id="IPR013325">
    <property type="entry name" value="RNA_pol_sigma_r2"/>
</dbReference>
<dbReference type="PANTHER" id="PTHR43133:SF51">
    <property type="entry name" value="RNA POLYMERASE SIGMA FACTOR"/>
    <property type="match status" value="1"/>
</dbReference>
<dbReference type="InterPro" id="IPR036388">
    <property type="entry name" value="WH-like_DNA-bd_sf"/>
</dbReference>
<evidence type="ECO:0000259" key="5">
    <source>
        <dbReference type="Pfam" id="PF04542"/>
    </source>
</evidence>
<dbReference type="InterPro" id="IPR007627">
    <property type="entry name" value="RNA_pol_sigma70_r2"/>
</dbReference>
<sequence length="179" mass="21009">MFETEKARDAEFVQLLIKHQLQLRAFVLSMMKGSPDVDDIAQDVNALIWERREGFECGTNFRAWMFSVARFRLLAHWRDQKRRREWVFSEEVWESLAAEAEEHLAVTDERHVILRQCIRNLRPADRGLVLNRYLGEDTLRELSARTGRPEGSLKVSLHRIRGLLRTCISRKLNPVPDTP</sequence>
<dbReference type="GO" id="GO:0000428">
    <property type="term" value="C:DNA-directed RNA polymerase complex"/>
    <property type="evidence" value="ECO:0007669"/>
    <property type="project" value="UniProtKB-KW"/>
</dbReference>
<keyword evidence="6" id="KW-0240">DNA-directed RNA polymerase</keyword>
<dbReference type="Gene3D" id="1.10.1740.10">
    <property type="match status" value="1"/>
</dbReference>
<evidence type="ECO:0000256" key="4">
    <source>
        <dbReference type="ARBA" id="ARBA00023163"/>
    </source>
</evidence>
<protein>
    <submittedName>
        <fullName evidence="6">DNA-directed RNA polymerase sigma-70 factor</fullName>
    </submittedName>
</protein>
<dbReference type="EMBL" id="AP024702">
    <property type="protein sequence ID" value="BCX46890.1"/>
    <property type="molecule type" value="Genomic_DNA"/>
</dbReference>
<evidence type="ECO:0000256" key="2">
    <source>
        <dbReference type="ARBA" id="ARBA00023015"/>
    </source>
</evidence>
<keyword evidence="3" id="KW-0731">Sigma factor</keyword>
<dbReference type="InterPro" id="IPR014284">
    <property type="entry name" value="RNA_pol_sigma-70_dom"/>
</dbReference>
<accession>A0ABM7RIN2</accession>
<evidence type="ECO:0000256" key="3">
    <source>
        <dbReference type="ARBA" id="ARBA00023082"/>
    </source>
</evidence>
<dbReference type="RefSeq" id="WP_338688810.1">
    <property type="nucleotide sequence ID" value="NZ_AP024702.1"/>
</dbReference>
<gene>
    <name evidence="6" type="ORF">HAHE_07980</name>
</gene>
<organism evidence="6 7">
    <name type="scientific">Haloferula helveola</name>
    <dbReference type="NCBI Taxonomy" id="490095"/>
    <lineage>
        <taxon>Bacteria</taxon>
        <taxon>Pseudomonadati</taxon>
        <taxon>Verrucomicrobiota</taxon>
        <taxon>Verrucomicrobiia</taxon>
        <taxon>Verrucomicrobiales</taxon>
        <taxon>Verrucomicrobiaceae</taxon>
        <taxon>Haloferula</taxon>
    </lineage>
</organism>
<keyword evidence="4" id="KW-0804">Transcription</keyword>
<dbReference type="InterPro" id="IPR039425">
    <property type="entry name" value="RNA_pol_sigma-70-like"/>
</dbReference>
<evidence type="ECO:0000313" key="6">
    <source>
        <dbReference type="EMBL" id="BCX46890.1"/>
    </source>
</evidence>
<dbReference type="InterPro" id="IPR014331">
    <property type="entry name" value="RNA_pol_sigma70_ECF_RHOBA"/>
</dbReference>
<proteinExistence type="inferred from homology"/>
<dbReference type="NCBIfam" id="TIGR02989">
    <property type="entry name" value="Sig-70_gvs1"/>
    <property type="match status" value="1"/>
</dbReference>
<dbReference type="SUPFAM" id="SSF88946">
    <property type="entry name" value="Sigma2 domain of RNA polymerase sigma factors"/>
    <property type="match status" value="1"/>
</dbReference>
<dbReference type="Pfam" id="PF04542">
    <property type="entry name" value="Sigma70_r2"/>
    <property type="match status" value="1"/>
</dbReference>
<name>A0ABM7RIN2_9BACT</name>